<organism evidence="2 3">
    <name type="scientific">Candidatus Berkelbacteria bacterium RIFCSPLOWO2_01_FULL_50_28</name>
    <dbReference type="NCBI Taxonomy" id="1797471"/>
    <lineage>
        <taxon>Bacteria</taxon>
        <taxon>Candidatus Berkelbacteria</taxon>
    </lineage>
</organism>
<accession>A0A1F5EAP2</accession>
<feature type="compositionally biased region" description="Basic and acidic residues" evidence="1">
    <location>
        <begin position="40"/>
        <end position="52"/>
    </location>
</feature>
<feature type="region of interest" description="Disordered" evidence="1">
    <location>
        <begin position="791"/>
        <end position="838"/>
    </location>
</feature>
<dbReference type="AlphaFoldDB" id="A0A1F5EAP2"/>
<evidence type="ECO:0000313" key="2">
    <source>
        <dbReference type="EMBL" id="OGD64472.1"/>
    </source>
</evidence>
<comment type="caution">
    <text evidence="2">The sequence shown here is derived from an EMBL/GenBank/DDBJ whole genome shotgun (WGS) entry which is preliminary data.</text>
</comment>
<feature type="compositionally biased region" description="Polar residues" evidence="1">
    <location>
        <begin position="798"/>
        <end position="807"/>
    </location>
</feature>
<feature type="region of interest" description="Disordered" evidence="1">
    <location>
        <begin position="1"/>
        <end position="63"/>
    </location>
</feature>
<feature type="compositionally biased region" description="Basic and acidic residues" evidence="1">
    <location>
        <begin position="687"/>
        <end position="702"/>
    </location>
</feature>
<dbReference type="STRING" id="1797471.A3A71_00200"/>
<sequence>MRWFGGGPESAPTPEAEEKVPEPTTPEGQPDVAGPAPVEPHPREKTQEEKEAQPTGEYTADPYVAGAEDVGARQHEELEERIDRRQLDRLTCLEQVVRENREASPEELVAILREFDFAEVKRIESERKHGRGFLAPIRRLLDADAVYEVRQREEVNAETGLLVRREEIRYNAWRDIIASGTKSLFNRRTAIGVAATAAVGFITGGVSLAAGAVMTGGSIGRMSAELIDIFKGEDAVKGGTRGARREILIAESEKWLEMQQLANDYQHLCAEDPVRAHDILDKITHLYYKQGEAAIVQRINTAEKSLEQREAKLARLRGALQTVGEIAGVGAYAAIENLAGSFDPVDLDLFGKVEGQSVFHGVEQFGNSYNFLWTNADKAMGFGGHTLNHFLGRTVDTTSNLVIATMLERGLPVVLASSLLGGWSYRQSQRKEAEQRVAQSERDQAMFRGINEQIDTNEQYLQTVAWERRENGVFIPQNPEGYKYNWAAQPHTIPKDEFDFEKVPTWVLNEADVDGQRIEGMVVDKTSGTFVEVGVAAVDIKNNKIAVVKYEKNPATGAAAYPVHVMRIDDFMRQYRPIIRQEPGTPLQPVVITPGAPGPGGPGGSEGGDPEDTDGRPPVEPLPALPPESEFPELQPIGPDDQPPDFNVGDEVFVRRSDEHVERGWQIIKFFKEGDEIGALCLSPEGGDTKKVPIEKLRDANRRGLTPASFENREAGSPSDSTAENEGKPPKPESSKNVEGAKYGYGEEFKVGEGTMVISGIDTSGPQPRYQLAGRTPEGIKFFRSYDESELDKRNKRGSLNVQSQPTAGKPLTFTAVPSEGQDNEAKKSEPRRARMETLHFPSDYKEWDSSQYVKRLSGLASIVDPQVWETIGAEVGSEARPDGTEQRFVRFVDREGYEHVLRETPAKDGGEPSFTISYGTEGQKKAGRERVVEEEKKSTTRVNEFARNFLWEINEAIRQRNDGVELKPHVLAETEATPSVGGEQSAEAGSEPVDIKGTKRSDRGQRGPGDAESGSRRPLPGMKREKDRGVGNEIDEAVAEIRETAEPPVERPTDIPAVTRGGNFDTTLGARVRGGVDLNALRDSLPDAPEPVAETPSAGPPVIDTPAPDETAEPEIPPEFVTSVPEAVQPVAETTPATDRPEAEPQTDLERLGLLKFEDLKGKKIKFDNPLEIIANASETAEGEWGANDRPEDFTSETEFSVEDVGGTMATIRLNGVTLYEEAENLLPHITEVI</sequence>
<proteinExistence type="predicted"/>
<feature type="compositionally biased region" description="Basic and acidic residues" evidence="1">
    <location>
        <begin position="725"/>
        <end position="736"/>
    </location>
</feature>
<dbReference type="Proteomes" id="UP000177481">
    <property type="component" value="Unassembled WGS sequence"/>
</dbReference>
<gene>
    <name evidence="2" type="ORF">A3A71_00200</name>
</gene>
<feature type="compositionally biased region" description="Basic and acidic residues" evidence="1">
    <location>
        <begin position="1040"/>
        <end position="1054"/>
    </location>
</feature>
<feature type="compositionally biased region" description="Basic and acidic residues" evidence="1">
    <location>
        <begin position="1140"/>
        <end position="1151"/>
    </location>
</feature>
<feature type="compositionally biased region" description="Basic and acidic residues" evidence="1">
    <location>
        <begin position="923"/>
        <end position="939"/>
    </location>
</feature>
<protein>
    <submittedName>
        <fullName evidence="2">Uncharacterized protein</fullName>
    </submittedName>
</protein>
<feature type="region of interest" description="Disordered" evidence="1">
    <location>
        <begin position="975"/>
        <end position="1064"/>
    </location>
</feature>
<evidence type="ECO:0000256" key="1">
    <source>
        <dbReference type="SAM" id="MobiDB-lite"/>
    </source>
</evidence>
<reference evidence="2 3" key="1">
    <citation type="journal article" date="2016" name="Nat. Commun.">
        <title>Thousands of microbial genomes shed light on interconnected biogeochemical processes in an aquifer system.</title>
        <authorList>
            <person name="Anantharaman K."/>
            <person name="Brown C.T."/>
            <person name="Hug L.A."/>
            <person name="Sharon I."/>
            <person name="Castelle C.J."/>
            <person name="Probst A.J."/>
            <person name="Thomas B.C."/>
            <person name="Singh A."/>
            <person name="Wilkins M.J."/>
            <person name="Karaoz U."/>
            <person name="Brodie E.L."/>
            <person name="Williams K.H."/>
            <person name="Hubbard S.S."/>
            <person name="Banfield J.F."/>
        </authorList>
    </citation>
    <scope>NUCLEOTIDE SEQUENCE [LARGE SCALE GENOMIC DNA]</scope>
</reference>
<evidence type="ECO:0000313" key="3">
    <source>
        <dbReference type="Proteomes" id="UP000177481"/>
    </source>
</evidence>
<dbReference type="EMBL" id="MEZX01000002">
    <property type="protein sequence ID" value="OGD64472.1"/>
    <property type="molecule type" value="Genomic_DNA"/>
</dbReference>
<feature type="region of interest" description="Disordered" evidence="1">
    <location>
        <begin position="681"/>
        <end position="742"/>
    </location>
</feature>
<feature type="region of interest" description="Disordered" evidence="1">
    <location>
        <begin position="905"/>
        <end position="941"/>
    </location>
</feature>
<feature type="region of interest" description="Disordered" evidence="1">
    <location>
        <begin position="1132"/>
        <end position="1151"/>
    </location>
</feature>
<feature type="region of interest" description="Disordered" evidence="1">
    <location>
        <begin position="1087"/>
        <end position="1117"/>
    </location>
</feature>
<feature type="compositionally biased region" description="Basic and acidic residues" evidence="1">
    <location>
        <begin position="994"/>
        <end position="1006"/>
    </location>
</feature>
<name>A0A1F5EAP2_9BACT</name>
<feature type="compositionally biased region" description="Basic and acidic residues" evidence="1">
    <location>
        <begin position="824"/>
        <end position="838"/>
    </location>
</feature>
<feature type="region of interest" description="Disordered" evidence="1">
    <location>
        <begin position="582"/>
        <end position="649"/>
    </location>
</feature>